<proteinExistence type="predicted"/>
<comment type="caution">
    <text evidence="1">The sequence shown here is derived from an EMBL/GenBank/DDBJ whole genome shotgun (WGS) entry which is preliminary data.</text>
</comment>
<name>A0A822BRX2_9BILA</name>
<dbReference type="GO" id="GO:0004842">
    <property type="term" value="F:ubiquitin-protein transferase activity"/>
    <property type="evidence" value="ECO:0007669"/>
    <property type="project" value="InterPro"/>
</dbReference>
<dbReference type="Proteomes" id="UP000663848">
    <property type="component" value="Unassembled WGS sequence"/>
</dbReference>
<evidence type="ECO:0000313" key="1">
    <source>
        <dbReference type="EMBL" id="CAF5013537.1"/>
    </source>
</evidence>
<evidence type="ECO:0000313" key="2">
    <source>
        <dbReference type="Proteomes" id="UP000663848"/>
    </source>
</evidence>
<protein>
    <submittedName>
        <fullName evidence="1">Uncharacterized protein</fullName>
    </submittedName>
</protein>
<dbReference type="GO" id="GO:0016887">
    <property type="term" value="F:ATP hydrolysis activity"/>
    <property type="evidence" value="ECO:0007669"/>
    <property type="project" value="InterPro"/>
</dbReference>
<sequence>LLQSQNHFRQIEDASSVSLRDIDRFCRLYNWFLESIRQRGTQENLDNPPETYIHRASFIALMLCYYFRLHSDELKDAYVKKIYTIMAEKIPSIEKVPNYLISCILQHEQQWLIKNRMEVPPNTAKNRALCDNIFVLLACIVNRIPLFLCGKPGSSKSSAVQILISNLKGKKSTDSYFQTLPELVAVSFQGSQNC</sequence>
<dbReference type="InterPro" id="IPR031248">
    <property type="entry name" value="RNF213"/>
</dbReference>
<dbReference type="PANTHER" id="PTHR22605:SF1">
    <property type="entry name" value="RZ-TYPE DOMAIN-CONTAINING PROTEIN"/>
    <property type="match status" value="1"/>
</dbReference>
<dbReference type="AlphaFoldDB" id="A0A822BRX2"/>
<feature type="non-terminal residue" evidence="1">
    <location>
        <position position="1"/>
    </location>
</feature>
<reference evidence="1" key="1">
    <citation type="submission" date="2021-02" db="EMBL/GenBank/DDBJ databases">
        <authorList>
            <person name="Nowell W R."/>
        </authorList>
    </citation>
    <scope>NUCLEOTIDE SEQUENCE</scope>
</reference>
<feature type="non-terminal residue" evidence="1">
    <location>
        <position position="194"/>
    </location>
</feature>
<dbReference type="PANTHER" id="PTHR22605">
    <property type="entry name" value="RZ-TYPE DOMAIN-CONTAINING PROTEIN"/>
    <property type="match status" value="1"/>
</dbReference>
<dbReference type="EMBL" id="CAJOBR010036339">
    <property type="protein sequence ID" value="CAF5013537.1"/>
    <property type="molecule type" value="Genomic_DNA"/>
</dbReference>
<accession>A0A822BRX2</accession>
<organism evidence="1 2">
    <name type="scientific">Rotaria socialis</name>
    <dbReference type="NCBI Taxonomy" id="392032"/>
    <lineage>
        <taxon>Eukaryota</taxon>
        <taxon>Metazoa</taxon>
        <taxon>Spiralia</taxon>
        <taxon>Gnathifera</taxon>
        <taxon>Rotifera</taxon>
        <taxon>Eurotatoria</taxon>
        <taxon>Bdelloidea</taxon>
        <taxon>Philodinida</taxon>
        <taxon>Philodinidae</taxon>
        <taxon>Rotaria</taxon>
    </lineage>
</organism>
<gene>
    <name evidence="1" type="ORF">QYT958_LOCUS39298</name>
</gene>